<dbReference type="GO" id="GO:0031464">
    <property type="term" value="C:Cul4A-RING E3 ubiquitin ligase complex"/>
    <property type="evidence" value="ECO:0007669"/>
    <property type="project" value="TreeGrafter"/>
</dbReference>
<proteinExistence type="inferred from homology"/>
<dbReference type="Proteomes" id="UP000275267">
    <property type="component" value="Unassembled WGS sequence"/>
</dbReference>
<dbReference type="PANTHER" id="PTHR14255">
    <property type="entry name" value="CEREBLON"/>
    <property type="match status" value="1"/>
</dbReference>
<reference evidence="4" key="1">
    <citation type="journal article" date="2019" name="Nat. Commun.">
        <title>The genome of broomcorn millet.</title>
        <authorList>
            <person name="Zou C."/>
            <person name="Miki D."/>
            <person name="Li D."/>
            <person name="Tang Q."/>
            <person name="Xiao L."/>
            <person name="Rajput S."/>
            <person name="Deng P."/>
            <person name="Jia W."/>
            <person name="Huang R."/>
            <person name="Zhang M."/>
            <person name="Sun Y."/>
            <person name="Hu J."/>
            <person name="Fu X."/>
            <person name="Schnable P.S."/>
            <person name="Li F."/>
            <person name="Zhang H."/>
            <person name="Feng B."/>
            <person name="Zhu X."/>
            <person name="Liu R."/>
            <person name="Schnable J.C."/>
            <person name="Zhu J.-K."/>
            <person name="Zhang H."/>
        </authorList>
    </citation>
    <scope>NUCLEOTIDE SEQUENCE [LARGE SCALE GENOMIC DNA]</scope>
</reference>
<organism evidence="3 4">
    <name type="scientific">Panicum miliaceum</name>
    <name type="common">Proso millet</name>
    <name type="synonym">Broomcorn millet</name>
    <dbReference type="NCBI Taxonomy" id="4540"/>
    <lineage>
        <taxon>Eukaryota</taxon>
        <taxon>Viridiplantae</taxon>
        <taxon>Streptophyta</taxon>
        <taxon>Embryophyta</taxon>
        <taxon>Tracheophyta</taxon>
        <taxon>Spermatophyta</taxon>
        <taxon>Magnoliopsida</taxon>
        <taxon>Liliopsida</taxon>
        <taxon>Poales</taxon>
        <taxon>Poaceae</taxon>
        <taxon>PACMAD clade</taxon>
        <taxon>Panicoideae</taxon>
        <taxon>Panicodae</taxon>
        <taxon>Paniceae</taxon>
        <taxon>Panicinae</taxon>
        <taxon>Panicum</taxon>
        <taxon>Panicum sect. Panicum</taxon>
    </lineage>
</organism>
<evidence type="ECO:0000313" key="3">
    <source>
        <dbReference type="EMBL" id="RLM85852.1"/>
    </source>
</evidence>
<dbReference type="STRING" id="4540.A0A3L6QPT8"/>
<sequence length="110" mass="10537">MMNSSQLLISSVGAAAASPGIYQSQWSSQVTAPSPQINLGAVLACVLSFLAAAVSSAGGVGGGSLYVPILSVVAGLGLKTAAAFSTFMVTGARSPTCSTPSSSAAAGGGR</sequence>
<feature type="transmembrane region" description="Helical" evidence="2">
    <location>
        <begin position="65"/>
        <end position="89"/>
    </location>
</feature>
<keyword evidence="4" id="KW-1185">Reference proteome</keyword>
<keyword evidence="2" id="KW-0472">Membrane</keyword>
<dbReference type="GO" id="GO:0016567">
    <property type="term" value="P:protein ubiquitination"/>
    <property type="evidence" value="ECO:0007669"/>
    <property type="project" value="TreeGrafter"/>
</dbReference>
<comment type="caution">
    <text evidence="3">The sequence shown here is derived from an EMBL/GenBank/DDBJ whole genome shotgun (WGS) entry which is preliminary data.</text>
</comment>
<accession>A0A3L6QPT8</accession>
<protein>
    <submittedName>
        <fullName evidence="3">Uncharacterized protein</fullName>
    </submittedName>
</protein>
<keyword evidence="2" id="KW-1133">Transmembrane helix</keyword>
<gene>
    <name evidence="3" type="ORF">C2845_PM04G08470</name>
</gene>
<evidence type="ECO:0000256" key="2">
    <source>
        <dbReference type="SAM" id="Phobius"/>
    </source>
</evidence>
<evidence type="ECO:0000256" key="1">
    <source>
        <dbReference type="ARBA" id="ARBA00009142"/>
    </source>
</evidence>
<dbReference type="PANTHER" id="PTHR14255:SF35">
    <property type="entry name" value="OS01G0786700 PROTEIN"/>
    <property type="match status" value="1"/>
</dbReference>
<evidence type="ECO:0000313" key="4">
    <source>
        <dbReference type="Proteomes" id="UP000275267"/>
    </source>
</evidence>
<name>A0A3L6QPT8_PANMI</name>
<dbReference type="AlphaFoldDB" id="A0A3L6QPT8"/>
<keyword evidence="2" id="KW-0812">Transmembrane</keyword>
<dbReference type="EMBL" id="PQIB02000011">
    <property type="protein sequence ID" value="RLM85852.1"/>
    <property type="molecule type" value="Genomic_DNA"/>
</dbReference>
<comment type="similarity">
    <text evidence="1">Belongs to the 4-toluene sulfonate uptake permease (TSUP) (TC 2.A.102) family.</text>
</comment>
<feature type="transmembrane region" description="Helical" evidence="2">
    <location>
        <begin position="39"/>
        <end position="58"/>
    </location>
</feature>